<feature type="domain" description="Nitroreductase" evidence="4">
    <location>
        <begin position="11"/>
        <end position="71"/>
    </location>
</feature>
<name>A0A916WUW8_9MICO</name>
<dbReference type="GO" id="GO:0016491">
    <property type="term" value="F:oxidoreductase activity"/>
    <property type="evidence" value="ECO:0007669"/>
    <property type="project" value="UniProtKB-KW"/>
</dbReference>
<dbReference type="RefSeq" id="WP_188837173.1">
    <property type="nucleotide sequence ID" value="NZ_BMHI01000003.1"/>
</dbReference>
<dbReference type="PANTHER" id="PTHR43673">
    <property type="entry name" value="NAD(P)H NITROREDUCTASE YDGI-RELATED"/>
    <property type="match status" value="1"/>
</dbReference>
<dbReference type="Gene3D" id="3.40.109.10">
    <property type="entry name" value="NADH Oxidase"/>
    <property type="match status" value="1"/>
</dbReference>
<keyword evidence="2" id="KW-0560">Oxidoreductase</keyword>
<dbReference type="PANTHER" id="PTHR43673:SF10">
    <property type="entry name" value="NADH DEHYDROGENASE_NAD(P)H NITROREDUCTASE XCC3605-RELATED"/>
    <property type="match status" value="1"/>
</dbReference>
<sequence>MTDPGPLHPLLRQRWSPQDFRTDHELDPADVATLLEAARWAPSAGNSQPWAFVAARRGDAMHRRLTLHLLGGARRWGTLASLLLVNLCHRTVDETDYEYSEFAMYDLGQAVAHLTIQAEAMGLSVRQFRSFDRDAVETLLTVAPGWQVATMAAVGVPPEGAAPYAVQLPDGRTLPRERRPLREIHPEDP</sequence>
<comment type="caution">
    <text evidence="5">The sequence shown here is derived from an EMBL/GenBank/DDBJ whole genome shotgun (WGS) entry which is preliminary data.</text>
</comment>
<keyword evidence="6" id="KW-1185">Reference proteome</keyword>
<proteinExistence type="inferred from homology"/>
<dbReference type="Pfam" id="PF00881">
    <property type="entry name" value="Nitroreductase"/>
    <property type="match status" value="1"/>
</dbReference>
<protein>
    <submittedName>
        <fullName evidence="5">Nitroreductase</fullName>
    </submittedName>
</protein>
<dbReference type="InterPro" id="IPR000415">
    <property type="entry name" value="Nitroreductase-like"/>
</dbReference>
<reference evidence="5" key="2">
    <citation type="submission" date="2020-09" db="EMBL/GenBank/DDBJ databases">
        <authorList>
            <person name="Sun Q."/>
            <person name="Zhou Y."/>
        </authorList>
    </citation>
    <scope>NUCLEOTIDE SEQUENCE</scope>
    <source>
        <strain evidence="5">CGMCC 1.15085</strain>
    </source>
</reference>
<comment type="similarity">
    <text evidence="1">Belongs to the nitroreductase family.</text>
</comment>
<dbReference type="SUPFAM" id="SSF55469">
    <property type="entry name" value="FMN-dependent nitroreductase-like"/>
    <property type="match status" value="1"/>
</dbReference>
<organism evidence="5 6">
    <name type="scientific">Flexivirga endophytica</name>
    <dbReference type="NCBI Taxonomy" id="1849103"/>
    <lineage>
        <taxon>Bacteria</taxon>
        <taxon>Bacillati</taxon>
        <taxon>Actinomycetota</taxon>
        <taxon>Actinomycetes</taxon>
        <taxon>Micrococcales</taxon>
        <taxon>Dermacoccaceae</taxon>
        <taxon>Flexivirga</taxon>
    </lineage>
</organism>
<dbReference type="InterPro" id="IPR029479">
    <property type="entry name" value="Nitroreductase"/>
</dbReference>
<reference evidence="5" key="1">
    <citation type="journal article" date="2014" name="Int. J. Syst. Evol. Microbiol.">
        <title>Complete genome sequence of Corynebacterium casei LMG S-19264T (=DSM 44701T), isolated from a smear-ripened cheese.</title>
        <authorList>
            <consortium name="US DOE Joint Genome Institute (JGI-PGF)"/>
            <person name="Walter F."/>
            <person name="Albersmeier A."/>
            <person name="Kalinowski J."/>
            <person name="Ruckert C."/>
        </authorList>
    </citation>
    <scope>NUCLEOTIDE SEQUENCE</scope>
    <source>
        <strain evidence="5">CGMCC 1.15085</strain>
    </source>
</reference>
<evidence type="ECO:0000256" key="1">
    <source>
        <dbReference type="ARBA" id="ARBA00007118"/>
    </source>
</evidence>
<evidence type="ECO:0000256" key="3">
    <source>
        <dbReference type="SAM" id="MobiDB-lite"/>
    </source>
</evidence>
<dbReference type="EMBL" id="BMHI01000003">
    <property type="protein sequence ID" value="GGB32013.1"/>
    <property type="molecule type" value="Genomic_DNA"/>
</dbReference>
<evidence type="ECO:0000256" key="2">
    <source>
        <dbReference type="ARBA" id="ARBA00023002"/>
    </source>
</evidence>
<evidence type="ECO:0000259" key="4">
    <source>
        <dbReference type="Pfam" id="PF00881"/>
    </source>
</evidence>
<evidence type="ECO:0000313" key="6">
    <source>
        <dbReference type="Proteomes" id="UP000636793"/>
    </source>
</evidence>
<dbReference type="AlphaFoldDB" id="A0A916WUW8"/>
<gene>
    <name evidence="5" type="ORF">GCM10011492_23380</name>
</gene>
<accession>A0A916WUW8</accession>
<dbReference type="Proteomes" id="UP000636793">
    <property type="component" value="Unassembled WGS sequence"/>
</dbReference>
<feature type="compositionally biased region" description="Basic and acidic residues" evidence="3">
    <location>
        <begin position="173"/>
        <end position="189"/>
    </location>
</feature>
<feature type="region of interest" description="Disordered" evidence="3">
    <location>
        <begin position="165"/>
        <end position="189"/>
    </location>
</feature>
<evidence type="ECO:0000313" key="5">
    <source>
        <dbReference type="EMBL" id="GGB32013.1"/>
    </source>
</evidence>